<gene>
    <name evidence="1" type="ORF">IG193_04600</name>
</gene>
<organism evidence="1 2">
    <name type="scientific">Infirmifilum lucidum</name>
    <dbReference type="NCBI Taxonomy" id="2776706"/>
    <lineage>
        <taxon>Archaea</taxon>
        <taxon>Thermoproteota</taxon>
        <taxon>Thermoprotei</taxon>
        <taxon>Thermofilales</taxon>
        <taxon>Thermofilaceae</taxon>
        <taxon>Infirmifilum</taxon>
    </lineage>
</organism>
<keyword evidence="2" id="KW-1185">Reference proteome</keyword>
<dbReference type="InParanoid" id="A0A7L9FE47"/>
<evidence type="ECO:0000313" key="2">
    <source>
        <dbReference type="Proteomes" id="UP000594121"/>
    </source>
</evidence>
<proteinExistence type="predicted"/>
<sequence length="132" mass="14809">MYWFYVPWGSDLSVSVDPLFPALSSPQWAYRAGYWGAALIVARAQGARHTAGCSGSEHNYGGWRQWPSAVYSSSSHNPVERPALEGVLGRQMAGIFTKLGPRECVLWSSEDWRLARIREVTCTWRKTLTPTC</sequence>
<name>A0A7L9FE47_9CREN</name>
<evidence type="ECO:0000313" key="1">
    <source>
        <dbReference type="EMBL" id="QOJ78078.1"/>
    </source>
</evidence>
<dbReference type="RefSeq" id="WP_192818051.1">
    <property type="nucleotide sequence ID" value="NZ_CP062310.1"/>
</dbReference>
<dbReference type="Proteomes" id="UP000594121">
    <property type="component" value="Chromosome"/>
</dbReference>
<dbReference type="KEGG" id="thel:IG193_04600"/>
<dbReference type="GeneID" id="59149150"/>
<dbReference type="EMBL" id="CP062310">
    <property type="protein sequence ID" value="QOJ78078.1"/>
    <property type="molecule type" value="Genomic_DNA"/>
</dbReference>
<accession>A0A7L9FE47</accession>
<reference evidence="1 2" key="1">
    <citation type="submission" date="2020-10" db="EMBL/GenBank/DDBJ databases">
        <title>Thermofilum lucidum 3507LT sp. nov. a novel member of Thermofilaceae family isolated from Chile hot spring, and proposal of description order Thermofilales.</title>
        <authorList>
            <person name="Zayulina K.S."/>
            <person name="Elcheninov A.G."/>
            <person name="Toshchakov S.V."/>
            <person name="Kublanov I.V."/>
        </authorList>
    </citation>
    <scope>NUCLEOTIDE SEQUENCE [LARGE SCALE GENOMIC DNA]</scope>
    <source>
        <strain evidence="1 2">3507LT</strain>
    </source>
</reference>
<dbReference type="AlphaFoldDB" id="A0A7L9FE47"/>
<protein>
    <submittedName>
        <fullName evidence="1">Uncharacterized protein</fullName>
    </submittedName>
</protein>